<proteinExistence type="predicted"/>
<evidence type="ECO:0000256" key="2">
    <source>
        <dbReference type="SAM" id="SignalP"/>
    </source>
</evidence>
<dbReference type="Proteomes" id="UP001476807">
    <property type="component" value="Unassembled WGS sequence"/>
</dbReference>
<comment type="caution">
    <text evidence="3">The sequence shown here is derived from an EMBL/GenBank/DDBJ whole genome shotgun (WGS) entry which is preliminary data.</text>
</comment>
<organism evidence="3 4">
    <name type="scientific">Pontibacter populi</name>
    <dbReference type="NCBI Taxonomy" id="890055"/>
    <lineage>
        <taxon>Bacteria</taxon>
        <taxon>Pseudomonadati</taxon>
        <taxon>Bacteroidota</taxon>
        <taxon>Cytophagia</taxon>
        <taxon>Cytophagales</taxon>
        <taxon>Hymenobacteraceae</taxon>
        <taxon>Pontibacter</taxon>
    </lineage>
</organism>
<keyword evidence="1" id="KW-0472">Membrane</keyword>
<feature type="transmembrane region" description="Helical" evidence="1">
    <location>
        <begin position="72"/>
        <end position="92"/>
    </location>
</feature>
<evidence type="ECO:0000313" key="3">
    <source>
        <dbReference type="EMBL" id="MER2999063.1"/>
    </source>
</evidence>
<accession>A0ABV1RXD9</accession>
<feature type="signal peptide" evidence="2">
    <location>
        <begin position="1"/>
        <end position="19"/>
    </location>
</feature>
<dbReference type="Pfam" id="PF22503">
    <property type="entry name" value="DUF6992"/>
    <property type="match status" value="1"/>
</dbReference>
<keyword evidence="2" id="KW-0732">Signal</keyword>
<dbReference type="RefSeq" id="WP_350413635.1">
    <property type="nucleotide sequence ID" value="NZ_JBEOKT010000018.1"/>
</dbReference>
<sequence>MRKYLCLLLFMLLSVAAHAQTNTLATFNLRQNEVLKIGMIVLGAWALLNILIGSFKLMKATRNKRFFFQMNIYWNIVNMIIASVALYSLLTQEPAVQNLAESIKLHDWYKKILYLNIGLDVAYLFLGQWLQERSKSSPKTEQLLGWGQSIVLQGFFLLVLDIVLTTMLEDKAAVLYSLIP</sequence>
<dbReference type="EMBL" id="JBEOKT010000018">
    <property type="protein sequence ID" value="MER2999063.1"/>
    <property type="molecule type" value="Genomic_DNA"/>
</dbReference>
<keyword evidence="1" id="KW-0812">Transmembrane</keyword>
<name>A0ABV1RXD9_9BACT</name>
<feature type="transmembrane region" description="Helical" evidence="1">
    <location>
        <begin position="35"/>
        <end position="52"/>
    </location>
</feature>
<evidence type="ECO:0000256" key="1">
    <source>
        <dbReference type="SAM" id="Phobius"/>
    </source>
</evidence>
<keyword evidence="1" id="KW-1133">Transmembrane helix</keyword>
<reference evidence="3 4" key="1">
    <citation type="submission" date="2024-06" db="EMBL/GenBank/DDBJ databases">
        <title>Pontibacter populi HYL7-15.</title>
        <authorList>
            <person name="Kim M.K."/>
        </authorList>
    </citation>
    <scope>NUCLEOTIDE SEQUENCE [LARGE SCALE GENOMIC DNA]</scope>
    <source>
        <strain evidence="3 4">HYL7-15</strain>
    </source>
</reference>
<dbReference type="InterPro" id="IPR054261">
    <property type="entry name" value="DUF6992"/>
</dbReference>
<evidence type="ECO:0000313" key="4">
    <source>
        <dbReference type="Proteomes" id="UP001476807"/>
    </source>
</evidence>
<keyword evidence="4" id="KW-1185">Reference proteome</keyword>
<feature type="transmembrane region" description="Helical" evidence="1">
    <location>
        <begin position="150"/>
        <end position="168"/>
    </location>
</feature>
<protein>
    <submittedName>
        <fullName evidence="3">Uncharacterized protein</fullName>
    </submittedName>
</protein>
<gene>
    <name evidence="3" type="ORF">ABS362_16030</name>
</gene>
<feature type="chain" id="PRO_5047104250" evidence="2">
    <location>
        <begin position="20"/>
        <end position="180"/>
    </location>
</feature>
<feature type="transmembrane region" description="Helical" evidence="1">
    <location>
        <begin position="112"/>
        <end position="130"/>
    </location>
</feature>